<dbReference type="GeneID" id="108738179"/>
<dbReference type="RefSeq" id="XP_018326958.1">
    <property type="nucleotide sequence ID" value="XM_018471456.1"/>
</dbReference>
<name>A0A1W4X3K1_AGRPL</name>
<dbReference type="PROSITE" id="PS50092">
    <property type="entry name" value="TSP1"/>
    <property type="match status" value="1"/>
</dbReference>
<dbReference type="GO" id="GO:0031012">
    <property type="term" value="C:extracellular matrix"/>
    <property type="evidence" value="ECO:0007669"/>
    <property type="project" value="TreeGrafter"/>
</dbReference>
<dbReference type="SMART" id="SM00209">
    <property type="entry name" value="TSP1"/>
    <property type="match status" value="1"/>
</dbReference>
<dbReference type="OrthoDB" id="5781878at2759"/>
<evidence type="ECO:0000256" key="4">
    <source>
        <dbReference type="PIRSR" id="PIRSR613273-3"/>
    </source>
</evidence>
<comment type="subcellular location">
    <subcellularLocation>
        <location evidence="1">Secreted</location>
    </subcellularLocation>
</comment>
<dbReference type="KEGG" id="apln:108738179"/>
<evidence type="ECO:0000313" key="6">
    <source>
        <dbReference type="RefSeq" id="XP_018326958.1"/>
    </source>
</evidence>
<evidence type="ECO:0000256" key="2">
    <source>
        <dbReference type="ARBA" id="ARBA00022525"/>
    </source>
</evidence>
<dbReference type="STRING" id="224129.A0A1W4X3K1"/>
<keyword evidence="5" id="KW-1185">Reference proteome</keyword>
<gene>
    <name evidence="6" type="primary">LOC108738179</name>
</gene>
<accession>A0A1W4X3K1</accession>
<dbReference type="PRINTS" id="PR01857">
    <property type="entry name" value="ADAMTSFAMILY"/>
</dbReference>
<sequence length="247" mass="28514">MDFLDDGEQEKMATLCKRTVGNFLHTYTVQVIMVCWINVIVSDSSRTRTENRKEVSKYPLEIHQLFQDQLSKRKLPSLGTWSSWSPWTPCSRTCGGGVTQQTRRCVPITGSSQKFNGKPGKTKTEKYCVGRYKRFHICNIQECPTPIDFRRQQCIFFNKYPFRGQLFSWEPFLQAPDECALNCRPSGTNFFATLKKTVIDGTPCYHPFTATGRPAPPGTKGICVDRKCMVSLFENLYILRLQFFRMR</sequence>
<reference evidence="6" key="1">
    <citation type="submission" date="2025-08" db="UniProtKB">
        <authorList>
            <consortium name="RefSeq"/>
        </authorList>
    </citation>
    <scope>IDENTIFICATION</scope>
    <source>
        <tissue evidence="6">Entire body</tissue>
    </source>
</reference>
<dbReference type="InterPro" id="IPR013273">
    <property type="entry name" value="ADAMTS/ADAMTS-like"/>
</dbReference>
<dbReference type="InParanoid" id="A0A1W4X3K1"/>
<dbReference type="Pfam" id="PF00090">
    <property type="entry name" value="TSP_1"/>
    <property type="match status" value="1"/>
</dbReference>
<dbReference type="Gene3D" id="2.20.100.10">
    <property type="entry name" value="Thrombospondin type-1 (TSP1) repeat"/>
    <property type="match status" value="1"/>
</dbReference>
<dbReference type="PANTHER" id="PTHR13723:SF316">
    <property type="entry name" value="LONELY HEART, ISOFORM A"/>
    <property type="match status" value="1"/>
</dbReference>
<evidence type="ECO:0000313" key="5">
    <source>
        <dbReference type="Proteomes" id="UP000192223"/>
    </source>
</evidence>
<feature type="disulfide bond" evidence="4">
    <location>
        <begin position="94"/>
        <end position="143"/>
    </location>
</feature>
<feature type="disulfide bond" evidence="4">
    <location>
        <begin position="105"/>
        <end position="128"/>
    </location>
</feature>
<evidence type="ECO:0000256" key="1">
    <source>
        <dbReference type="ARBA" id="ARBA00004613"/>
    </source>
</evidence>
<dbReference type="GO" id="GO:0005576">
    <property type="term" value="C:extracellular region"/>
    <property type="evidence" value="ECO:0007669"/>
    <property type="project" value="UniProtKB-SubCell"/>
</dbReference>
<organism evidence="5 6">
    <name type="scientific">Agrilus planipennis</name>
    <name type="common">Emerald ash borer</name>
    <name type="synonym">Agrilus marcopoli</name>
    <dbReference type="NCBI Taxonomy" id="224129"/>
    <lineage>
        <taxon>Eukaryota</taxon>
        <taxon>Metazoa</taxon>
        <taxon>Ecdysozoa</taxon>
        <taxon>Arthropoda</taxon>
        <taxon>Hexapoda</taxon>
        <taxon>Insecta</taxon>
        <taxon>Pterygota</taxon>
        <taxon>Neoptera</taxon>
        <taxon>Endopterygota</taxon>
        <taxon>Coleoptera</taxon>
        <taxon>Polyphaga</taxon>
        <taxon>Elateriformia</taxon>
        <taxon>Buprestoidea</taxon>
        <taxon>Buprestidae</taxon>
        <taxon>Agrilinae</taxon>
        <taxon>Agrilus</taxon>
    </lineage>
</organism>
<dbReference type="InterPro" id="IPR050439">
    <property type="entry name" value="ADAMTS_ADAMTS-like"/>
</dbReference>
<dbReference type="AlphaFoldDB" id="A0A1W4X3K1"/>
<dbReference type="Proteomes" id="UP000192223">
    <property type="component" value="Unplaced"/>
</dbReference>
<keyword evidence="2" id="KW-0964">Secreted</keyword>
<dbReference type="GO" id="GO:0030198">
    <property type="term" value="P:extracellular matrix organization"/>
    <property type="evidence" value="ECO:0007669"/>
    <property type="project" value="InterPro"/>
</dbReference>
<dbReference type="SUPFAM" id="SSF82895">
    <property type="entry name" value="TSP-1 type 1 repeat"/>
    <property type="match status" value="1"/>
</dbReference>
<dbReference type="GO" id="GO:0006508">
    <property type="term" value="P:proteolysis"/>
    <property type="evidence" value="ECO:0007669"/>
    <property type="project" value="TreeGrafter"/>
</dbReference>
<evidence type="ECO:0000256" key="3">
    <source>
        <dbReference type="ARBA" id="ARBA00023157"/>
    </source>
</evidence>
<keyword evidence="3 4" id="KW-1015">Disulfide bond</keyword>
<dbReference type="GO" id="GO:0004222">
    <property type="term" value="F:metalloendopeptidase activity"/>
    <property type="evidence" value="ECO:0007669"/>
    <property type="project" value="TreeGrafter"/>
</dbReference>
<protein>
    <submittedName>
        <fullName evidence="6">A disintegrin and metalloproteinase with thrombospondin motifs 16-like</fullName>
    </submittedName>
</protein>
<dbReference type="InterPro" id="IPR000884">
    <property type="entry name" value="TSP1_rpt"/>
</dbReference>
<dbReference type="PANTHER" id="PTHR13723">
    <property type="entry name" value="ADAMTS A DISINTEGRIN AND METALLOPROTEASE WITH THROMBOSPONDIN MOTIFS PROTEASE"/>
    <property type="match status" value="1"/>
</dbReference>
<feature type="disulfide bond" evidence="4">
    <location>
        <begin position="90"/>
        <end position="138"/>
    </location>
</feature>
<proteinExistence type="predicted"/>
<dbReference type="InterPro" id="IPR036383">
    <property type="entry name" value="TSP1_rpt_sf"/>
</dbReference>